<dbReference type="Proteomes" id="UP000460435">
    <property type="component" value="Unassembled WGS sequence"/>
</dbReference>
<dbReference type="CDD" id="cd05013">
    <property type="entry name" value="SIS_RpiR"/>
    <property type="match status" value="1"/>
</dbReference>
<evidence type="ECO:0000256" key="2">
    <source>
        <dbReference type="ARBA" id="ARBA00023125"/>
    </source>
</evidence>
<evidence type="ECO:0000256" key="3">
    <source>
        <dbReference type="ARBA" id="ARBA00023163"/>
    </source>
</evidence>
<accession>A0A7K3LX15</accession>
<dbReference type="InterPro" id="IPR000281">
    <property type="entry name" value="HTH_RpiR"/>
</dbReference>
<evidence type="ECO:0000313" key="7">
    <source>
        <dbReference type="Proteomes" id="UP000460435"/>
    </source>
</evidence>
<reference evidence="6 7" key="1">
    <citation type="submission" date="2019-11" db="EMBL/GenBank/DDBJ databases">
        <authorList>
            <person name="Li X.-J."/>
            <person name="Feng X.-M."/>
        </authorList>
    </citation>
    <scope>NUCLEOTIDE SEQUENCE [LARGE SCALE GENOMIC DNA]</scope>
    <source>
        <strain evidence="6 7">XMNu-373</strain>
    </source>
</reference>
<dbReference type="SUPFAM" id="SSF53697">
    <property type="entry name" value="SIS domain"/>
    <property type="match status" value="1"/>
</dbReference>
<dbReference type="InterPro" id="IPR009057">
    <property type="entry name" value="Homeodomain-like_sf"/>
</dbReference>
<evidence type="ECO:0000313" key="6">
    <source>
        <dbReference type="EMBL" id="NDL55543.1"/>
    </source>
</evidence>
<dbReference type="InterPro" id="IPR047640">
    <property type="entry name" value="RpiR-like"/>
</dbReference>
<evidence type="ECO:0000259" key="5">
    <source>
        <dbReference type="PROSITE" id="PS51464"/>
    </source>
</evidence>
<dbReference type="InterPro" id="IPR046348">
    <property type="entry name" value="SIS_dom_sf"/>
</dbReference>
<dbReference type="SUPFAM" id="SSF46689">
    <property type="entry name" value="Homeodomain-like"/>
    <property type="match status" value="1"/>
</dbReference>
<dbReference type="Gene3D" id="3.40.50.10490">
    <property type="entry name" value="Glucose-6-phosphate isomerase like protein, domain 1"/>
    <property type="match status" value="1"/>
</dbReference>
<protein>
    <submittedName>
        <fullName evidence="6">SIS domain-containing protein</fullName>
    </submittedName>
</protein>
<dbReference type="PANTHER" id="PTHR30514">
    <property type="entry name" value="GLUCOKINASE"/>
    <property type="match status" value="1"/>
</dbReference>
<dbReference type="EMBL" id="WLZY01000001">
    <property type="protein sequence ID" value="NDL55543.1"/>
    <property type="molecule type" value="Genomic_DNA"/>
</dbReference>
<name>A0A7K3LX15_9ACTN</name>
<dbReference type="InterPro" id="IPR001347">
    <property type="entry name" value="SIS_dom"/>
</dbReference>
<dbReference type="GO" id="GO:0097367">
    <property type="term" value="F:carbohydrate derivative binding"/>
    <property type="evidence" value="ECO:0007669"/>
    <property type="project" value="InterPro"/>
</dbReference>
<proteinExistence type="predicted"/>
<keyword evidence="3" id="KW-0804">Transcription</keyword>
<dbReference type="AlphaFoldDB" id="A0A7K3LX15"/>
<dbReference type="InterPro" id="IPR035472">
    <property type="entry name" value="RpiR-like_SIS"/>
</dbReference>
<dbReference type="Pfam" id="PF01418">
    <property type="entry name" value="HTH_6"/>
    <property type="match status" value="1"/>
</dbReference>
<dbReference type="PROSITE" id="PS51464">
    <property type="entry name" value="SIS"/>
    <property type="match status" value="1"/>
</dbReference>
<dbReference type="GO" id="GO:0003700">
    <property type="term" value="F:DNA-binding transcription factor activity"/>
    <property type="evidence" value="ECO:0007669"/>
    <property type="project" value="InterPro"/>
</dbReference>
<comment type="caution">
    <text evidence="6">The sequence shown here is derived from an EMBL/GenBank/DDBJ whole genome shotgun (WGS) entry which is preliminary data.</text>
</comment>
<dbReference type="PROSITE" id="PS51071">
    <property type="entry name" value="HTH_RPIR"/>
    <property type="match status" value="1"/>
</dbReference>
<keyword evidence="1" id="KW-0805">Transcription regulation</keyword>
<dbReference type="GO" id="GO:1901135">
    <property type="term" value="P:carbohydrate derivative metabolic process"/>
    <property type="evidence" value="ECO:0007669"/>
    <property type="project" value="InterPro"/>
</dbReference>
<organism evidence="6 7">
    <name type="scientific">Phytoactinopolyspora mesophila</name>
    <dbReference type="NCBI Taxonomy" id="2650750"/>
    <lineage>
        <taxon>Bacteria</taxon>
        <taxon>Bacillati</taxon>
        <taxon>Actinomycetota</taxon>
        <taxon>Actinomycetes</taxon>
        <taxon>Jiangellales</taxon>
        <taxon>Jiangellaceae</taxon>
        <taxon>Phytoactinopolyspora</taxon>
    </lineage>
</organism>
<feature type="domain" description="HTH rpiR-type" evidence="4">
    <location>
        <begin position="5"/>
        <end position="81"/>
    </location>
</feature>
<dbReference type="PANTHER" id="PTHR30514:SF1">
    <property type="entry name" value="HTH-TYPE TRANSCRIPTIONAL REGULATOR HEXR-RELATED"/>
    <property type="match status" value="1"/>
</dbReference>
<sequence length="293" mass="30916">MAGPKGTLVRIRGLLPSLNPAEQRVGEAVLEDPAGVAIASITALARAARTSEATVVRFCRSAGFSGYAQLRLALAVDVSRSETSTERLVGTDVERSDDLEQIIGKIAAADERAITETADGLDREILGKVVDAVSAARRIELFGVGTSGLVIADLGLKLRRIGRQAFAWSDVREALSTAALMTDADVAIGVSYTGATGDTVDALAEARERGATTVAVTNFARSPITEQADYVLTTAARETTFRVGAMASHHAQLTVADILFVAVAQRSYDDTLRALEITFEAVGRRGHGTSRQS</sequence>
<dbReference type="Gene3D" id="1.10.10.10">
    <property type="entry name" value="Winged helix-like DNA-binding domain superfamily/Winged helix DNA-binding domain"/>
    <property type="match status" value="1"/>
</dbReference>
<evidence type="ECO:0000259" key="4">
    <source>
        <dbReference type="PROSITE" id="PS51071"/>
    </source>
</evidence>
<keyword evidence="7" id="KW-1185">Reference proteome</keyword>
<dbReference type="Pfam" id="PF01380">
    <property type="entry name" value="SIS"/>
    <property type="match status" value="1"/>
</dbReference>
<dbReference type="GO" id="GO:0003677">
    <property type="term" value="F:DNA binding"/>
    <property type="evidence" value="ECO:0007669"/>
    <property type="project" value="UniProtKB-KW"/>
</dbReference>
<keyword evidence="2" id="KW-0238">DNA-binding</keyword>
<dbReference type="InterPro" id="IPR036388">
    <property type="entry name" value="WH-like_DNA-bd_sf"/>
</dbReference>
<gene>
    <name evidence="6" type="ORF">F7O44_00495</name>
</gene>
<dbReference type="RefSeq" id="WP_162448248.1">
    <property type="nucleotide sequence ID" value="NZ_WLZY01000001.1"/>
</dbReference>
<evidence type="ECO:0000256" key="1">
    <source>
        <dbReference type="ARBA" id="ARBA00023015"/>
    </source>
</evidence>
<feature type="domain" description="SIS" evidence="5">
    <location>
        <begin position="129"/>
        <end position="269"/>
    </location>
</feature>